<dbReference type="SUPFAM" id="SSF48013">
    <property type="entry name" value="NusB-like"/>
    <property type="match status" value="1"/>
</dbReference>
<keyword evidence="3 6" id="KW-0694">RNA-binding</keyword>
<name>A0A9D1N7J6_9FIRM</name>
<dbReference type="GO" id="GO:0003723">
    <property type="term" value="F:RNA binding"/>
    <property type="evidence" value="ECO:0007669"/>
    <property type="project" value="UniProtKB-UniRule"/>
</dbReference>
<evidence type="ECO:0000256" key="3">
    <source>
        <dbReference type="ARBA" id="ARBA00022884"/>
    </source>
</evidence>
<comment type="caution">
    <text evidence="8">The sequence shown here is derived from an EMBL/GenBank/DDBJ whole genome shotgun (WGS) entry which is preliminary data.</text>
</comment>
<accession>A0A9D1N7J6</accession>
<dbReference type="Proteomes" id="UP000824130">
    <property type="component" value="Unassembled WGS sequence"/>
</dbReference>
<evidence type="ECO:0000256" key="6">
    <source>
        <dbReference type="HAMAP-Rule" id="MF_00073"/>
    </source>
</evidence>
<gene>
    <name evidence="6 8" type="primary">nusB</name>
    <name evidence="8" type="ORF">IAD25_05965</name>
</gene>
<evidence type="ECO:0000256" key="4">
    <source>
        <dbReference type="ARBA" id="ARBA00023015"/>
    </source>
</evidence>
<keyword evidence="4 6" id="KW-0805">Transcription regulation</keyword>
<evidence type="ECO:0000259" key="7">
    <source>
        <dbReference type="Pfam" id="PF01029"/>
    </source>
</evidence>
<proteinExistence type="inferred from homology"/>
<comment type="function">
    <text evidence="6">Involved in transcription antitermination. Required for transcription of ribosomal RNA (rRNA) genes. Binds specifically to the boxA antiterminator sequence of the ribosomal RNA (rrn) operons.</text>
</comment>
<dbReference type="PANTHER" id="PTHR11078">
    <property type="entry name" value="N UTILIZATION SUBSTANCE PROTEIN B-RELATED"/>
    <property type="match status" value="1"/>
</dbReference>
<reference evidence="8" key="2">
    <citation type="journal article" date="2021" name="PeerJ">
        <title>Extensive microbial diversity within the chicken gut microbiome revealed by metagenomics and culture.</title>
        <authorList>
            <person name="Gilroy R."/>
            <person name="Ravi A."/>
            <person name="Getino M."/>
            <person name="Pursley I."/>
            <person name="Horton D.L."/>
            <person name="Alikhan N.F."/>
            <person name="Baker D."/>
            <person name="Gharbi K."/>
            <person name="Hall N."/>
            <person name="Watson M."/>
            <person name="Adriaenssens E.M."/>
            <person name="Foster-Nyarko E."/>
            <person name="Jarju S."/>
            <person name="Secka A."/>
            <person name="Antonio M."/>
            <person name="Oren A."/>
            <person name="Chaudhuri R.R."/>
            <person name="La Ragione R."/>
            <person name="Hildebrand F."/>
            <person name="Pallen M.J."/>
        </authorList>
    </citation>
    <scope>NUCLEOTIDE SEQUENCE</scope>
    <source>
        <strain evidence="8">ChiSjej4B22-8349</strain>
    </source>
</reference>
<dbReference type="InterPro" id="IPR006027">
    <property type="entry name" value="NusB_RsmB_TIM44"/>
</dbReference>
<dbReference type="NCBIfam" id="TIGR01951">
    <property type="entry name" value="nusB"/>
    <property type="match status" value="1"/>
</dbReference>
<dbReference type="HAMAP" id="MF_00073">
    <property type="entry name" value="NusB"/>
    <property type="match status" value="1"/>
</dbReference>
<dbReference type="GO" id="GO:0005829">
    <property type="term" value="C:cytosol"/>
    <property type="evidence" value="ECO:0007669"/>
    <property type="project" value="TreeGrafter"/>
</dbReference>
<reference evidence="8" key="1">
    <citation type="submission" date="2020-10" db="EMBL/GenBank/DDBJ databases">
        <authorList>
            <person name="Gilroy R."/>
        </authorList>
    </citation>
    <scope>NUCLEOTIDE SEQUENCE</scope>
    <source>
        <strain evidence="8">ChiSjej4B22-8349</strain>
    </source>
</reference>
<dbReference type="Gene3D" id="1.10.940.10">
    <property type="entry name" value="NusB-like"/>
    <property type="match status" value="1"/>
</dbReference>
<dbReference type="GO" id="GO:0006353">
    <property type="term" value="P:DNA-templated transcription termination"/>
    <property type="evidence" value="ECO:0007669"/>
    <property type="project" value="UniProtKB-UniRule"/>
</dbReference>
<keyword evidence="2 6" id="KW-0889">Transcription antitermination</keyword>
<dbReference type="Pfam" id="PF01029">
    <property type="entry name" value="NusB"/>
    <property type="match status" value="1"/>
</dbReference>
<dbReference type="GO" id="GO:0031564">
    <property type="term" value="P:transcription antitermination"/>
    <property type="evidence" value="ECO:0007669"/>
    <property type="project" value="UniProtKB-KW"/>
</dbReference>
<evidence type="ECO:0000313" key="9">
    <source>
        <dbReference type="Proteomes" id="UP000824130"/>
    </source>
</evidence>
<dbReference type="InterPro" id="IPR035926">
    <property type="entry name" value="NusB-like_sf"/>
</dbReference>
<evidence type="ECO:0000256" key="5">
    <source>
        <dbReference type="ARBA" id="ARBA00023163"/>
    </source>
</evidence>
<dbReference type="EMBL" id="DVOB01000127">
    <property type="protein sequence ID" value="HIU96244.1"/>
    <property type="molecule type" value="Genomic_DNA"/>
</dbReference>
<dbReference type="InterPro" id="IPR011605">
    <property type="entry name" value="NusB_fam"/>
</dbReference>
<protein>
    <recommendedName>
        <fullName evidence="6">Transcription antitermination protein NusB</fullName>
    </recommendedName>
    <alternativeName>
        <fullName evidence="6">Antitermination factor NusB</fullName>
    </alternativeName>
</protein>
<dbReference type="AlphaFoldDB" id="A0A9D1N7J6"/>
<evidence type="ECO:0000256" key="2">
    <source>
        <dbReference type="ARBA" id="ARBA00022814"/>
    </source>
</evidence>
<sequence length="132" mass="14811">MTRNEAREILMQILYEMDATGSMDHETAARLTSERLTGNNRERGLNILNGIVDQLEQIDGKINEKSRSWKTSRMPKVDLAIMRLAVGEMMVDDQLPEAVAINEAVNLARKFSMEKSSRFVNGVLGAIVNSDE</sequence>
<dbReference type="PANTHER" id="PTHR11078:SF3">
    <property type="entry name" value="ANTITERMINATION NUSB DOMAIN-CONTAINING PROTEIN"/>
    <property type="match status" value="1"/>
</dbReference>
<organism evidence="8 9">
    <name type="scientific">Candidatus Allocopromorpha excrementipullorum</name>
    <dbReference type="NCBI Taxonomy" id="2840743"/>
    <lineage>
        <taxon>Bacteria</taxon>
        <taxon>Bacillati</taxon>
        <taxon>Bacillota</taxon>
        <taxon>Clostridia</taxon>
        <taxon>Eubacteriales</taxon>
        <taxon>Eubacteriaceae</taxon>
        <taxon>Eubacteriaceae incertae sedis</taxon>
        <taxon>Candidatus Allocopromorpha</taxon>
    </lineage>
</organism>
<evidence type="ECO:0000256" key="1">
    <source>
        <dbReference type="ARBA" id="ARBA00005952"/>
    </source>
</evidence>
<feature type="domain" description="NusB/RsmB/TIM44" evidence="7">
    <location>
        <begin position="5"/>
        <end position="128"/>
    </location>
</feature>
<comment type="similarity">
    <text evidence="1 6">Belongs to the NusB family.</text>
</comment>
<keyword evidence="5 6" id="KW-0804">Transcription</keyword>
<evidence type="ECO:0000313" key="8">
    <source>
        <dbReference type="EMBL" id="HIU96244.1"/>
    </source>
</evidence>